<dbReference type="GO" id="GO:0046872">
    <property type="term" value="F:metal ion binding"/>
    <property type="evidence" value="ECO:0007669"/>
    <property type="project" value="UniProtKB-KW"/>
</dbReference>
<dbReference type="PROSITE" id="PS01292">
    <property type="entry name" value="UPF0036"/>
    <property type="match status" value="1"/>
</dbReference>
<dbReference type="AlphaFoldDB" id="A0A6S4GRZ5"/>
<evidence type="ECO:0000256" key="1">
    <source>
        <dbReference type="ARBA" id="ARBA00022490"/>
    </source>
</evidence>
<evidence type="ECO:0000256" key="2">
    <source>
        <dbReference type="ARBA" id="ARBA00022722"/>
    </source>
</evidence>
<keyword evidence="7" id="KW-0694">RNA-binding</keyword>
<dbReference type="NCBIfam" id="TIGR00649">
    <property type="entry name" value="MG423"/>
    <property type="match status" value="1"/>
</dbReference>
<evidence type="ECO:0000256" key="4">
    <source>
        <dbReference type="ARBA" id="ARBA00022801"/>
    </source>
</evidence>
<keyword evidence="3" id="KW-0479">Metal-binding</keyword>
<dbReference type="SMART" id="SM00849">
    <property type="entry name" value="Lactamase_B"/>
    <property type="match status" value="1"/>
</dbReference>
<dbReference type="GO" id="GO:0004527">
    <property type="term" value="F:exonuclease activity"/>
    <property type="evidence" value="ECO:0007669"/>
    <property type="project" value="UniProtKB-KW"/>
</dbReference>
<dbReference type="InterPro" id="IPR042173">
    <property type="entry name" value="RNase_J_2"/>
</dbReference>
<keyword evidence="5" id="KW-0862">Zinc</keyword>
<feature type="compositionally biased region" description="Low complexity" evidence="8">
    <location>
        <begin position="659"/>
        <end position="672"/>
    </location>
</feature>
<evidence type="ECO:0000259" key="9">
    <source>
        <dbReference type="SMART" id="SM00849"/>
    </source>
</evidence>
<evidence type="ECO:0000256" key="6">
    <source>
        <dbReference type="ARBA" id="ARBA00022839"/>
    </source>
</evidence>
<dbReference type="PANTHER" id="PTHR43694">
    <property type="entry name" value="RIBONUCLEASE J"/>
    <property type="match status" value="1"/>
</dbReference>
<protein>
    <submittedName>
        <fullName evidence="10">Beta-lactamase</fullName>
    </submittedName>
</protein>
<dbReference type="RefSeq" id="WP_082001315.1">
    <property type="nucleotide sequence ID" value="NZ_CP007496.1"/>
</dbReference>
<dbReference type="Gene3D" id="3.40.50.10710">
    <property type="entry name" value="Metallo-hydrolase/oxidoreductase"/>
    <property type="match status" value="1"/>
</dbReference>
<evidence type="ECO:0000313" key="10">
    <source>
        <dbReference type="EMBL" id="AJA06294.1"/>
    </source>
</evidence>
<feature type="region of interest" description="Disordered" evidence="8">
    <location>
        <begin position="659"/>
        <end position="721"/>
    </location>
</feature>
<evidence type="ECO:0000256" key="7">
    <source>
        <dbReference type="ARBA" id="ARBA00022884"/>
    </source>
</evidence>
<keyword evidence="2" id="KW-0540">Nuclease</keyword>
<dbReference type="Pfam" id="PF22505">
    <property type="entry name" value="RNase_J_b_CASP"/>
    <property type="match status" value="1"/>
</dbReference>
<dbReference type="Proteomes" id="UP000030902">
    <property type="component" value="Chromosome"/>
</dbReference>
<dbReference type="SUPFAM" id="SSF56281">
    <property type="entry name" value="Metallo-hydrolase/oxidoreductase"/>
    <property type="match status" value="1"/>
</dbReference>
<dbReference type="InterPro" id="IPR036866">
    <property type="entry name" value="RibonucZ/Hydroxyglut_hydro"/>
</dbReference>
<dbReference type="EMBL" id="CP007496">
    <property type="protein sequence ID" value="AJA06294.1"/>
    <property type="molecule type" value="Genomic_DNA"/>
</dbReference>
<accession>A0A6S4GRZ5</accession>
<keyword evidence="6" id="KW-0269">Exonuclease</keyword>
<dbReference type="KEGG" id="sox:TM7x_00365"/>
<reference evidence="10 11" key="1">
    <citation type="journal article" date="2015" name="Proc. Natl. Acad. Sci. U.S.A.">
        <title>Cultivation of a human-associated TM7 phylotype reveals a reduced genome and epibiotic parasitic lifestyle.</title>
        <authorList>
            <person name="He X."/>
            <person name="McLean J.S."/>
            <person name="Edlund A."/>
            <person name="Yooseph S."/>
            <person name="Hall A.P."/>
            <person name="Liu S.Y."/>
            <person name="Dorrestein P.C."/>
            <person name="Esquenazi E."/>
            <person name="Hunter R.C."/>
            <person name="Cheng G."/>
            <person name="Nelson K.E."/>
            <person name="Lux R."/>
            <person name="Shi W."/>
        </authorList>
    </citation>
    <scope>NUCLEOTIDE SEQUENCE [LARGE SCALE GENOMIC DNA]</scope>
    <source>
        <strain evidence="10 11">TM7x</strain>
    </source>
</reference>
<evidence type="ECO:0000313" key="11">
    <source>
        <dbReference type="Proteomes" id="UP000030902"/>
    </source>
</evidence>
<dbReference type="InterPro" id="IPR001279">
    <property type="entry name" value="Metallo-B-lactamas"/>
</dbReference>
<dbReference type="InterPro" id="IPR011108">
    <property type="entry name" value="RMMBL"/>
</dbReference>
<evidence type="ECO:0000256" key="8">
    <source>
        <dbReference type="SAM" id="MobiDB-lite"/>
    </source>
</evidence>
<dbReference type="InterPro" id="IPR055132">
    <property type="entry name" value="RNase_J_b_CASP"/>
</dbReference>
<keyword evidence="11" id="KW-1185">Reference proteome</keyword>
<keyword evidence="4" id="KW-0378">Hydrolase</keyword>
<dbReference type="InterPro" id="IPR041636">
    <property type="entry name" value="RNase_J_C"/>
</dbReference>
<dbReference type="Pfam" id="PF17770">
    <property type="entry name" value="RNase_J_C"/>
    <property type="match status" value="1"/>
</dbReference>
<dbReference type="InterPro" id="IPR004613">
    <property type="entry name" value="RNase_J"/>
</dbReference>
<dbReference type="Pfam" id="PF00753">
    <property type="entry name" value="Lactamase_B"/>
    <property type="match status" value="1"/>
</dbReference>
<evidence type="ECO:0000256" key="3">
    <source>
        <dbReference type="ARBA" id="ARBA00022723"/>
    </source>
</evidence>
<feature type="compositionally biased region" description="Basic and acidic residues" evidence="8">
    <location>
        <begin position="708"/>
        <end position="721"/>
    </location>
</feature>
<dbReference type="GO" id="GO:0003723">
    <property type="term" value="F:RNA binding"/>
    <property type="evidence" value="ECO:0007669"/>
    <property type="project" value="UniProtKB-KW"/>
</dbReference>
<dbReference type="Gene3D" id="3.10.20.580">
    <property type="match status" value="1"/>
</dbReference>
<keyword evidence="1" id="KW-0963">Cytoplasm</keyword>
<organism evidence="10 11">
    <name type="scientific">Candidatus Nanosynbacter lyticus</name>
    <dbReference type="NCBI Taxonomy" id="2093824"/>
    <lineage>
        <taxon>Bacteria</taxon>
        <taxon>Candidatus Saccharimonadota</taxon>
        <taxon>Candidatus Saccharimonadia</taxon>
        <taxon>Candidatus Nanosynbacterales</taxon>
        <taxon>Candidatus Nanosynbacteraceae</taxon>
        <taxon>Candidatus Nanosynbacter</taxon>
    </lineage>
</organism>
<dbReference type="Pfam" id="PF07521">
    <property type="entry name" value="RMMBL"/>
    <property type="match status" value="1"/>
</dbReference>
<evidence type="ECO:0000256" key="5">
    <source>
        <dbReference type="ARBA" id="ARBA00022833"/>
    </source>
</evidence>
<feature type="compositionally biased region" description="Polar residues" evidence="8">
    <location>
        <begin position="21"/>
        <end position="33"/>
    </location>
</feature>
<name>A0A6S4GRZ5_9BACT</name>
<sequence>MGQRRLATPQKDDAKKRPQSKKSNNAVLNSTTTRKGEVFRAQRRTSENVNLRASQHLIDIPVNKSVYNGYGGEQFSMKMQPKPQRGGQPKLRIIPIGGVGEMGIGKNMNAIEYDDEIIIVDMGFLFPGSDYPGINYITPDITWLEENKHKIKAHVFTHGHLDHIGSFRHFIHRIPAPVYGSKFTIGMLDKSMADADTDFQPDFRVMDPLSHEIVQVSKHFSVELVRVNHSIPDSTAVIIRTPLGVVIDSGDWRFEESPVDGQKFDLERMTEVASKEGVLMFMNESTNCESAGTHTHTEFDIQYSIGQVMDKFSNSRVILSCFSSQVHRLQLILEEAHKHGRKVAFAGFSMIQNLEVALRSGTIKIPKDTVMKMEDIIKLPDSQVTVVCTGSQGEFNAVLSRMATGAHKYMKIKGSDVVVFSSNPIPGNEKNVVRTVDGLMREGSSVIQNGKTHLTGIGPLHLSGHGYYDDHVKLINALNPTYYMPIHGEFHMLVYNARLAEEECGIPRKNIFVCDAGDIIEIDVERQAKKAGRIQAGGVMYDDTGAIVSEVVLKDRIHMSQEGMFVVVLTVQRGTGRLLTSPDIISRGFIYLRDSEELMNMIRQYLKQKAARSFSGKYDLDVIKKEIKDEVTHILYDQTRRTPIVIPVINEVGSLKTVKSTTASASPTAKSTPRNKKSITSVEEPRMTLPTTPRRRFPQRQVPDTEANDTKARERQDFRPY</sequence>
<dbReference type="PANTHER" id="PTHR43694:SF1">
    <property type="entry name" value="RIBONUCLEASE J"/>
    <property type="match status" value="1"/>
</dbReference>
<proteinExistence type="predicted"/>
<dbReference type="InterPro" id="IPR001587">
    <property type="entry name" value="RNase_J_CS"/>
</dbReference>
<feature type="domain" description="Metallo-beta-lactamase" evidence="9">
    <location>
        <begin position="105"/>
        <end position="294"/>
    </location>
</feature>
<feature type="region of interest" description="Disordered" evidence="8">
    <location>
        <begin position="1"/>
        <end position="35"/>
    </location>
</feature>
<dbReference type="CDD" id="cd07714">
    <property type="entry name" value="RNaseJ_MBL-fold"/>
    <property type="match status" value="1"/>
</dbReference>
<gene>
    <name evidence="10" type="ORF">TM7x_00365</name>
</gene>
<dbReference type="Gene3D" id="3.60.15.10">
    <property type="entry name" value="Ribonuclease Z/Hydroxyacylglutathione hydrolase-like"/>
    <property type="match status" value="1"/>
</dbReference>